<sequence length="404" mass="45157">MEAKFAAIAKKDGIPWSRAHSNFANMGGFVIKFGTKSDLTNDPSPTSGTDIELQARRTPTLGPTNERVHKSSTQIGQINWHVDETNVAAATQALATAKASYLQNDWEKRRFLTTYRRWFSNLLYLLGDVWVVDAPQLLLARELGIIDRLPVVLKDDLEDRNKGDMVVKIFAVGQIGWFVIQLCVRFAARLATSQLEILTLAYALCTAITYFLLRDTPKDCQFSLSVPAVRHPSAPELFRVALVGPTPYMLSFRDHFWIPNSYFEGSVKRKLNGWSLARKGNLFSLTVGSIVAVFLLGCVHCIAWDFVFPTDIERTLWQASSIITAAVIPVGFLLALVNSAVRRAIHQQLYRRISSVIFFCSCVLLAVGFFVSRIFIVVEALRSLAFLPPNVYATTWSANIPHIG</sequence>
<accession>A0AAD6YB24</accession>
<feature type="transmembrane region" description="Helical" evidence="1">
    <location>
        <begin position="169"/>
        <end position="188"/>
    </location>
</feature>
<dbReference type="EMBL" id="JARJCW010000026">
    <property type="protein sequence ID" value="KAJ7211169.1"/>
    <property type="molecule type" value="Genomic_DNA"/>
</dbReference>
<feature type="transmembrane region" description="Helical" evidence="1">
    <location>
        <begin position="194"/>
        <end position="213"/>
    </location>
</feature>
<feature type="transmembrane region" description="Helical" evidence="1">
    <location>
        <begin position="282"/>
        <end position="307"/>
    </location>
</feature>
<comment type="caution">
    <text evidence="2">The sequence shown here is derived from an EMBL/GenBank/DDBJ whole genome shotgun (WGS) entry which is preliminary data.</text>
</comment>
<reference evidence="2" key="1">
    <citation type="submission" date="2023-03" db="EMBL/GenBank/DDBJ databases">
        <title>Massive genome expansion in bonnet fungi (Mycena s.s.) driven by repeated elements and novel gene families across ecological guilds.</title>
        <authorList>
            <consortium name="Lawrence Berkeley National Laboratory"/>
            <person name="Harder C.B."/>
            <person name="Miyauchi S."/>
            <person name="Viragh M."/>
            <person name="Kuo A."/>
            <person name="Thoen E."/>
            <person name="Andreopoulos B."/>
            <person name="Lu D."/>
            <person name="Skrede I."/>
            <person name="Drula E."/>
            <person name="Henrissat B."/>
            <person name="Morin E."/>
            <person name="Kohler A."/>
            <person name="Barry K."/>
            <person name="LaButti K."/>
            <person name="Morin E."/>
            <person name="Salamov A."/>
            <person name="Lipzen A."/>
            <person name="Mereny Z."/>
            <person name="Hegedus B."/>
            <person name="Baldrian P."/>
            <person name="Stursova M."/>
            <person name="Weitz H."/>
            <person name="Taylor A."/>
            <person name="Grigoriev I.V."/>
            <person name="Nagy L.G."/>
            <person name="Martin F."/>
            <person name="Kauserud H."/>
        </authorList>
    </citation>
    <scope>NUCLEOTIDE SEQUENCE</scope>
    <source>
        <strain evidence="2">9144</strain>
    </source>
</reference>
<dbReference type="PANTHER" id="PTHR35043">
    <property type="entry name" value="TRANSCRIPTION FACTOR DOMAIN-CONTAINING PROTEIN"/>
    <property type="match status" value="1"/>
</dbReference>
<evidence type="ECO:0000313" key="2">
    <source>
        <dbReference type="EMBL" id="KAJ7211169.1"/>
    </source>
</evidence>
<proteinExistence type="predicted"/>
<keyword evidence="1" id="KW-1133">Transmembrane helix</keyword>
<keyword evidence="3" id="KW-1185">Reference proteome</keyword>
<gene>
    <name evidence="2" type="ORF">GGX14DRAFT_362660</name>
</gene>
<evidence type="ECO:0000256" key="1">
    <source>
        <dbReference type="SAM" id="Phobius"/>
    </source>
</evidence>
<dbReference type="AlphaFoldDB" id="A0AAD6YB24"/>
<evidence type="ECO:0000313" key="3">
    <source>
        <dbReference type="Proteomes" id="UP001219525"/>
    </source>
</evidence>
<feature type="transmembrane region" description="Helical" evidence="1">
    <location>
        <begin position="353"/>
        <end position="376"/>
    </location>
</feature>
<organism evidence="2 3">
    <name type="scientific">Mycena pura</name>
    <dbReference type="NCBI Taxonomy" id="153505"/>
    <lineage>
        <taxon>Eukaryota</taxon>
        <taxon>Fungi</taxon>
        <taxon>Dikarya</taxon>
        <taxon>Basidiomycota</taxon>
        <taxon>Agaricomycotina</taxon>
        <taxon>Agaricomycetes</taxon>
        <taxon>Agaricomycetidae</taxon>
        <taxon>Agaricales</taxon>
        <taxon>Marasmiineae</taxon>
        <taxon>Mycenaceae</taxon>
        <taxon>Mycena</taxon>
    </lineage>
</organism>
<keyword evidence="1" id="KW-0812">Transmembrane</keyword>
<protein>
    <submittedName>
        <fullName evidence="2">Uncharacterized protein</fullName>
    </submittedName>
</protein>
<dbReference type="PANTHER" id="PTHR35043:SF7">
    <property type="entry name" value="TRANSCRIPTION FACTOR DOMAIN-CONTAINING PROTEIN"/>
    <property type="match status" value="1"/>
</dbReference>
<feature type="transmembrane region" description="Helical" evidence="1">
    <location>
        <begin position="319"/>
        <end position="341"/>
    </location>
</feature>
<name>A0AAD6YB24_9AGAR</name>
<keyword evidence="1" id="KW-0472">Membrane</keyword>
<dbReference type="Proteomes" id="UP001219525">
    <property type="component" value="Unassembled WGS sequence"/>
</dbReference>